<keyword evidence="4" id="KW-1185">Reference proteome</keyword>
<dbReference type="SUPFAM" id="SSF160443">
    <property type="entry name" value="SMR domain-like"/>
    <property type="match status" value="1"/>
</dbReference>
<dbReference type="EMBL" id="MCGE01000011">
    <property type="protein sequence ID" value="ORZ16288.1"/>
    <property type="molecule type" value="Genomic_DNA"/>
</dbReference>
<dbReference type="SMART" id="SM01162">
    <property type="entry name" value="DUF1771"/>
    <property type="match status" value="1"/>
</dbReference>
<sequence length="589" mass="66243">MGKLQDNQYNSFKPRNKKPPKSNIETDKNSLLQQFCPPLDSTLIEAIFADTHDYAQSYTILKELAKEADTALDVELTQTAANFDPVYNDGNNSNDSNGNLGDSSSTTTRTHATSSCTSDTDSTVYDTQEQRDDTGFLALCFPNMDHHRLLEVLRSQDGDVEKATDVLLNNVYLDADDSSAPPPTQDDNDGDLIYHGITKKSKQKNRRNNNSNGSNSNNKKSKQLLWSSRYIERTADDDDDLLTSLPFNYWHQYDDVIGQIHQVFPTVSRTLVHGCVQRCKGNIIAAVVMLMTKSPSSTQPVLYWQLATNLDQVEQGMAAVLVDRTVDQIRRIAVGVVIQCQNDHDVTQMIQQGIDFSLTFEKQQQQLEKRMASMSLYSATGAGATGPQPLLSARPTATSSKNSDLPVIPEYLLINNQHSYTEDDPELCRMMAMDLIFNRNELFQKAAAAYRSSKNKKTGEQGVAFFYSDEARQLDTKAREWNMRAARAYVRDKRLITNDDHLLDLHGLTVSEAQTLVREGLTQWWSRSQIQMARRKIQPLRIITGTGTHSERGQARLLPSIQKLLRNEGWLFDVTHPGCFVVKGVRSTT</sequence>
<evidence type="ECO:0000259" key="2">
    <source>
        <dbReference type="PROSITE" id="PS50828"/>
    </source>
</evidence>
<feature type="region of interest" description="Disordered" evidence="1">
    <location>
        <begin position="1"/>
        <end position="29"/>
    </location>
</feature>
<feature type="compositionally biased region" description="Low complexity" evidence="1">
    <location>
        <begin position="208"/>
        <end position="220"/>
    </location>
</feature>
<comment type="caution">
    <text evidence="3">The sequence shown here is derived from an EMBL/GenBank/DDBJ whole genome shotgun (WGS) entry which is preliminary data.</text>
</comment>
<dbReference type="InterPro" id="IPR013899">
    <property type="entry name" value="DUF1771"/>
</dbReference>
<dbReference type="Proteomes" id="UP000193560">
    <property type="component" value="Unassembled WGS sequence"/>
</dbReference>
<dbReference type="InterPro" id="IPR052772">
    <property type="entry name" value="Endo/PolyKinase_Domain-Protein"/>
</dbReference>
<feature type="region of interest" description="Disordered" evidence="1">
    <location>
        <begin position="198"/>
        <end position="220"/>
    </location>
</feature>
<feature type="compositionally biased region" description="Low complexity" evidence="1">
    <location>
        <begin position="88"/>
        <end position="123"/>
    </location>
</feature>
<reference evidence="3 4" key="1">
    <citation type="submission" date="2016-07" db="EMBL/GenBank/DDBJ databases">
        <title>Pervasive Adenine N6-methylation of Active Genes in Fungi.</title>
        <authorList>
            <consortium name="DOE Joint Genome Institute"/>
            <person name="Mondo S.J."/>
            <person name="Dannebaum R.O."/>
            <person name="Kuo R.C."/>
            <person name="Labutti K."/>
            <person name="Haridas S."/>
            <person name="Kuo A."/>
            <person name="Salamov A."/>
            <person name="Ahrendt S.R."/>
            <person name="Lipzen A."/>
            <person name="Sullivan W."/>
            <person name="Andreopoulos W.B."/>
            <person name="Clum A."/>
            <person name="Lindquist E."/>
            <person name="Daum C."/>
            <person name="Ramamoorthy G.K."/>
            <person name="Gryganskyi A."/>
            <person name="Culley D."/>
            <person name="Magnuson J.K."/>
            <person name="James T.Y."/>
            <person name="O'Malley M.A."/>
            <person name="Stajich J.E."/>
            <person name="Spatafora J.W."/>
            <person name="Visel A."/>
            <person name="Grigoriev I.V."/>
        </authorList>
    </citation>
    <scope>NUCLEOTIDE SEQUENCE [LARGE SCALE GENOMIC DNA]</scope>
    <source>
        <strain evidence="3 4">NRRL 1336</strain>
    </source>
</reference>
<dbReference type="PANTHER" id="PTHR46535">
    <property type="entry name" value="NEDD4-BINDING PROTEIN 2"/>
    <property type="match status" value="1"/>
</dbReference>
<dbReference type="Gene3D" id="3.30.1370.110">
    <property type="match status" value="1"/>
</dbReference>
<dbReference type="InterPro" id="IPR002625">
    <property type="entry name" value="Smr_dom"/>
</dbReference>
<dbReference type="InterPro" id="IPR036063">
    <property type="entry name" value="Smr_dom_sf"/>
</dbReference>
<dbReference type="OrthoDB" id="3231855at2759"/>
<dbReference type="SUPFAM" id="SSF46934">
    <property type="entry name" value="UBA-like"/>
    <property type="match status" value="1"/>
</dbReference>
<dbReference type="Pfam" id="PF08590">
    <property type="entry name" value="DUF1771"/>
    <property type="match status" value="1"/>
</dbReference>
<dbReference type="Pfam" id="PF01713">
    <property type="entry name" value="Smr"/>
    <property type="match status" value="1"/>
</dbReference>
<dbReference type="AlphaFoldDB" id="A0A1X2IGL2"/>
<proteinExistence type="predicted"/>
<dbReference type="PANTHER" id="PTHR46535:SF1">
    <property type="entry name" value="NEDD4-BINDING PROTEIN 2"/>
    <property type="match status" value="1"/>
</dbReference>
<feature type="region of interest" description="Disordered" evidence="1">
    <location>
        <begin position="83"/>
        <end position="127"/>
    </location>
</feature>
<dbReference type="GO" id="GO:0005634">
    <property type="term" value="C:nucleus"/>
    <property type="evidence" value="ECO:0007669"/>
    <property type="project" value="TreeGrafter"/>
</dbReference>
<protein>
    <recommendedName>
        <fullName evidence="2">Smr domain-containing protein</fullName>
    </recommendedName>
</protein>
<dbReference type="PROSITE" id="PS50828">
    <property type="entry name" value="SMR"/>
    <property type="match status" value="1"/>
</dbReference>
<dbReference type="SMART" id="SM00463">
    <property type="entry name" value="SMR"/>
    <property type="match status" value="1"/>
</dbReference>
<dbReference type="STRING" id="90262.A0A1X2IGL2"/>
<accession>A0A1X2IGL2</accession>
<feature type="region of interest" description="Disordered" evidence="1">
    <location>
        <begin position="174"/>
        <end position="193"/>
    </location>
</feature>
<dbReference type="CDD" id="cd14279">
    <property type="entry name" value="CUE"/>
    <property type="match status" value="2"/>
</dbReference>
<evidence type="ECO:0000256" key="1">
    <source>
        <dbReference type="SAM" id="MobiDB-lite"/>
    </source>
</evidence>
<evidence type="ECO:0000313" key="4">
    <source>
        <dbReference type="Proteomes" id="UP000193560"/>
    </source>
</evidence>
<feature type="compositionally biased region" description="Polar residues" evidence="1">
    <location>
        <begin position="1"/>
        <end position="13"/>
    </location>
</feature>
<feature type="compositionally biased region" description="Basic residues" evidence="1">
    <location>
        <begin position="198"/>
        <end position="207"/>
    </location>
</feature>
<gene>
    <name evidence="3" type="ORF">BCR42DRAFT_414733</name>
</gene>
<dbReference type="InterPro" id="IPR009060">
    <property type="entry name" value="UBA-like_sf"/>
</dbReference>
<organism evidence="3 4">
    <name type="scientific">Absidia repens</name>
    <dbReference type="NCBI Taxonomy" id="90262"/>
    <lineage>
        <taxon>Eukaryota</taxon>
        <taxon>Fungi</taxon>
        <taxon>Fungi incertae sedis</taxon>
        <taxon>Mucoromycota</taxon>
        <taxon>Mucoromycotina</taxon>
        <taxon>Mucoromycetes</taxon>
        <taxon>Mucorales</taxon>
        <taxon>Cunninghamellaceae</taxon>
        <taxon>Absidia</taxon>
    </lineage>
</organism>
<name>A0A1X2IGL2_9FUNG</name>
<dbReference type="GO" id="GO:0004519">
    <property type="term" value="F:endonuclease activity"/>
    <property type="evidence" value="ECO:0007669"/>
    <property type="project" value="TreeGrafter"/>
</dbReference>
<evidence type="ECO:0000313" key="3">
    <source>
        <dbReference type="EMBL" id="ORZ16288.1"/>
    </source>
</evidence>
<feature type="domain" description="Smr" evidence="2">
    <location>
        <begin position="503"/>
        <end position="585"/>
    </location>
</feature>